<keyword evidence="5" id="KW-0560">Oxidoreductase</keyword>
<evidence type="ECO:0000256" key="4">
    <source>
        <dbReference type="ARBA" id="ARBA00022827"/>
    </source>
</evidence>
<organism evidence="9 10">
    <name type="scientific">Streptomyces carpinensis</name>
    <dbReference type="NCBI Taxonomy" id="66369"/>
    <lineage>
        <taxon>Bacteria</taxon>
        <taxon>Bacillati</taxon>
        <taxon>Actinomycetota</taxon>
        <taxon>Actinomycetes</taxon>
        <taxon>Kitasatosporales</taxon>
        <taxon>Streptomycetaceae</taxon>
        <taxon>Streptomyces</taxon>
    </lineage>
</organism>
<dbReference type="SUPFAM" id="SSF56645">
    <property type="entry name" value="Acyl-CoA dehydrogenase NM domain-like"/>
    <property type="match status" value="1"/>
</dbReference>
<dbReference type="InterPro" id="IPR046373">
    <property type="entry name" value="Acyl-CoA_Oxase/DH_mid-dom_sf"/>
</dbReference>
<dbReference type="Gene3D" id="1.20.140.10">
    <property type="entry name" value="Butyryl-CoA Dehydrogenase, subunit A, domain 3"/>
    <property type="match status" value="1"/>
</dbReference>
<comment type="cofactor">
    <cofactor evidence="1 5">
        <name>FAD</name>
        <dbReference type="ChEBI" id="CHEBI:57692"/>
    </cofactor>
</comment>
<evidence type="ECO:0000313" key="9">
    <source>
        <dbReference type="EMBL" id="MER6975847.1"/>
    </source>
</evidence>
<dbReference type="InterPro" id="IPR006089">
    <property type="entry name" value="Acyl-CoA_DH_CS"/>
</dbReference>
<keyword evidence="3 5" id="KW-0285">Flavoprotein</keyword>
<dbReference type="InterPro" id="IPR036250">
    <property type="entry name" value="AcylCo_DH-like_C"/>
</dbReference>
<keyword evidence="4 5" id="KW-0274">FAD</keyword>
<dbReference type="EMBL" id="JBEPCU010000012">
    <property type="protein sequence ID" value="MER6975847.1"/>
    <property type="molecule type" value="Genomic_DNA"/>
</dbReference>
<feature type="domain" description="Acyl-CoA oxidase/dehydrogenase middle" evidence="7">
    <location>
        <begin position="126"/>
        <end position="213"/>
    </location>
</feature>
<sequence>MGIDSRRGLSAEQLLIQDGARKLAAGFADVAAEADELATPHPGMRQALADSGLVRLLVPAAYGGRYDRIDTLAVTLVREQLMAVSAHLDTLFCMQGIGSYALARGGSAELRRAWLPRVVEMDAIAALALTEDDAGSDLKAVSTTVEQRGDRLVVNGRKSWISNGTAADFFCTLAREGDGYSMVLVPADAAGVSVTPTETIMAPHVMGDISFDGVELPVGNRLGEPGKAWSLVFATLGSFRVSVAGAAVGLAQAALDAAARHAVTRHQFGRPLAEIGPVGQLLARAWADLESARVFVYQAAAQAADDPRAALDVSSMAKVVATEAAARIVDNCVQVMGRHGLVRDSVIERAYRAARPMRIYEGATETVLDSLSKELVKQYR</sequence>
<dbReference type="PANTHER" id="PTHR43884">
    <property type="entry name" value="ACYL-COA DEHYDROGENASE"/>
    <property type="match status" value="1"/>
</dbReference>
<dbReference type="InterPro" id="IPR009100">
    <property type="entry name" value="AcylCoA_DH/oxidase_NM_dom_sf"/>
</dbReference>
<dbReference type="RefSeq" id="WP_086730836.1">
    <property type="nucleotide sequence ID" value="NZ_MUBM01000455.1"/>
</dbReference>
<dbReference type="InterPro" id="IPR009075">
    <property type="entry name" value="AcylCo_DH/oxidase_C"/>
</dbReference>
<dbReference type="InterPro" id="IPR037069">
    <property type="entry name" value="AcylCoA_DH/ox_N_sf"/>
</dbReference>
<dbReference type="PIRSF" id="PIRSF016578">
    <property type="entry name" value="HsaA"/>
    <property type="match status" value="1"/>
</dbReference>
<comment type="caution">
    <text evidence="9">The sequence shown here is derived from an EMBL/GenBank/DDBJ whole genome shotgun (WGS) entry which is preliminary data.</text>
</comment>
<dbReference type="Gene3D" id="1.10.540.10">
    <property type="entry name" value="Acyl-CoA dehydrogenase/oxidase, N-terminal domain"/>
    <property type="match status" value="1"/>
</dbReference>
<feature type="domain" description="Acyl-CoA dehydrogenase/oxidase C-terminal" evidence="6">
    <location>
        <begin position="229"/>
        <end position="374"/>
    </location>
</feature>
<name>A0ABV1VWN5_9ACTN</name>
<evidence type="ECO:0000259" key="6">
    <source>
        <dbReference type="Pfam" id="PF00441"/>
    </source>
</evidence>
<dbReference type="PROSITE" id="PS00072">
    <property type="entry name" value="ACYL_COA_DH_1"/>
    <property type="match status" value="1"/>
</dbReference>
<evidence type="ECO:0000256" key="1">
    <source>
        <dbReference type="ARBA" id="ARBA00001974"/>
    </source>
</evidence>
<evidence type="ECO:0000259" key="8">
    <source>
        <dbReference type="Pfam" id="PF02771"/>
    </source>
</evidence>
<dbReference type="InterPro" id="IPR006091">
    <property type="entry name" value="Acyl-CoA_Oxase/DH_mid-dom"/>
</dbReference>
<dbReference type="Pfam" id="PF02771">
    <property type="entry name" value="Acyl-CoA_dh_N"/>
    <property type="match status" value="1"/>
</dbReference>
<dbReference type="PANTHER" id="PTHR43884:SF22">
    <property type="entry name" value="BLR3437 PROTEIN"/>
    <property type="match status" value="1"/>
</dbReference>
<dbReference type="Proteomes" id="UP001458415">
    <property type="component" value="Unassembled WGS sequence"/>
</dbReference>
<accession>A0ABV1VWN5</accession>
<keyword evidence="10" id="KW-1185">Reference proteome</keyword>
<evidence type="ECO:0000259" key="7">
    <source>
        <dbReference type="Pfam" id="PF02770"/>
    </source>
</evidence>
<gene>
    <name evidence="9" type="ORF">ABT317_02005</name>
</gene>
<reference evidence="9 10" key="1">
    <citation type="submission" date="2024-06" db="EMBL/GenBank/DDBJ databases">
        <title>The Natural Products Discovery Center: Release of the First 8490 Sequenced Strains for Exploring Actinobacteria Biosynthetic Diversity.</title>
        <authorList>
            <person name="Kalkreuter E."/>
            <person name="Kautsar S.A."/>
            <person name="Yang D."/>
            <person name="Bader C.D."/>
            <person name="Teijaro C.N."/>
            <person name="Fluegel L."/>
            <person name="Davis C.M."/>
            <person name="Simpson J.R."/>
            <person name="Lauterbach L."/>
            <person name="Steele A.D."/>
            <person name="Gui C."/>
            <person name="Meng S."/>
            <person name="Li G."/>
            <person name="Viehrig K."/>
            <person name="Ye F."/>
            <person name="Su P."/>
            <person name="Kiefer A.F."/>
            <person name="Nichols A."/>
            <person name="Cepeda A.J."/>
            <person name="Yan W."/>
            <person name="Fan B."/>
            <person name="Jiang Y."/>
            <person name="Adhikari A."/>
            <person name="Zheng C.-J."/>
            <person name="Schuster L."/>
            <person name="Cowan T.M."/>
            <person name="Smanski M.J."/>
            <person name="Chevrette M.G."/>
            <person name="De Carvalho L.P.S."/>
            <person name="Shen B."/>
        </authorList>
    </citation>
    <scope>NUCLEOTIDE SEQUENCE [LARGE SCALE GENOMIC DNA]</scope>
    <source>
        <strain evidence="9 10">NPDC000634</strain>
    </source>
</reference>
<evidence type="ECO:0000256" key="3">
    <source>
        <dbReference type="ARBA" id="ARBA00022630"/>
    </source>
</evidence>
<feature type="domain" description="Acyl-CoA dehydrogenase/oxidase N-terminal" evidence="8">
    <location>
        <begin position="11"/>
        <end position="121"/>
    </location>
</feature>
<dbReference type="SUPFAM" id="SSF47203">
    <property type="entry name" value="Acyl-CoA dehydrogenase C-terminal domain-like"/>
    <property type="match status" value="1"/>
</dbReference>
<dbReference type="Pfam" id="PF02770">
    <property type="entry name" value="Acyl-CoA_dh_M"/>
    <property type="match status" value="1"/>
</dbReference>
<dbReference type="Gene3D" id="2.40.110.10">
    <property type="entry name" value="Butyryl-CoA Dehydrogenase, subunit A, domain 2"/>
    <property type="match status" value="1"/>
</dbReference>
<dbReference type="InterPro" id="IPR013786">
    <property type="entry name" value="AcylCoA_DH/ox_N"/>
</dbReference>
<evidence type="ECO:0000256" key="5">
    <source>
        <dbReference type="RuleBase" id="RU362125"/>
    </source>
</evidence>
<evidence type="ECO:0000313" key="10">
    <source>
        <dbReference type="Proteomes" id="UP001458415"/>
    </source>
</evidence>
<dbReference type="Pfam" id="PF00441">
    <property type="entry name" value="Acyl-CoA_dh_1"/>
    <property type="match status" value="1"/>
</dbReference>
<dbReference type="CDD" id="cd00567">
    <property type="entry name" value="ACAD"/>
    <property type="match status" value="1"/>
</dbReference>
<protein>
    <submittedName>
        <fullName evidence="9">Acyl-CoA dehydrogenase family protein</fullName>
    </submittedName>
</protein>
<proteinExistence type="inferred from homology"/>
<evidence type="ECO:0000256" key="2">
    <source>
        <dbReference type="ARBA" id="ARBA00009347"/>
    </source>
</evidence>
<comment type="similarity">
    <text evidence="2 5">Belongs to the acyl-CoA dehydrogenase family.</text>
</comment>